<comment type="catalytic activity">
    <reaction evidence="8 9">
        <text>protoporphyrin IX + Mg(2+) + ATP + H2O = Mg-protoporphyrin IX + ADP + phosphate + 3 H(+)</text>
        <dbReference type="Rhea" id="RHEA:13961"/>
        <dbReference type="ChEBI" id="CHEBI:15377"/>
        <dbReference type="ChEBI" id="CHEBI:15378"/>
        <dbReference type="ChEBI" id="CHEBI:18420"/>
        <dbReference type="ChEBI" id="CHEBI:30616"/>
        <dbReference type="ChEBI" id="CHEBI:43474"/>
        <dbReference type="ChEBI" id="CHEBI:57306"/>
        <dbReference type="ChEBI" id="CHEBI:60492"/>
        <dbReference type="ChEBI" id="CHEBI:456216"/>
        <dbReference type="EC" id="6.6.1.1"/>
    </reaction>
</comment>
<dbReference type="Gene3D" id="3.40.50.300">
    <property type="entry name" value="P-loop containing nucleotide triphosphate hydrolases"/>
    <property type="match status" value="1"/>
</dbReference>
<dbReference type="InterPro" id="IPR002035">
    <property type="entry name" value="VWF_A"/>
</dbReference>
<dbReference type="Proteomes" id="UP000183940">
    <property type="component" value="Unassembled WGS sequence"/>
</dbReference>
<comment type="caution">
    <text evidence="12">The sequence shown here is derived from an EMBL/GenBank/DDBJ whole genome shotgun (WGS) entry which is preliminary data.</text>
</comment>
<gene>
    <name evidence="12" type="ORF">BI308_23810</name>
</gene>
<evidence type="ECO:0000256" key="10">
    <source>
        <dbReference type="SAM" id="MobiDB-lite"/>
    </source>
</evidence>
<evidence type="ECO:0000259" key="11">
    <source>
        <dbReference type="PROSITE" id="PS50234"/>
    </source>
</evidence>
<dbReference type="InterPro" id="IPR011776">
    <property type="entry name" value="Mg_chelatase_ATPase-dsu"/>
</dbReference>
<dbReference type="SUPFAM" id="SSF53300">
    <property type="entry name" value="vWA-like"/>
    <property type="match status" value="1"/>
</dbReference>
<dbReference type="GO" id="GO:0015979">
    <property type="term" value="P:photosynthesis"/>
    <property type="evidence" value="ECO:0007669"/>
    <property type="project" value="UniProtKB-UniRule"/>
</dbReference>
<dbReference type="InterPro" id="IPR027417">
    <property type="entry name" value="P-loop_NTPase"/>
</dbReference>
<dbReference type="NCBIfam" id="TIGR02031">
    <property type="entry name" value="BchD-ChlD"/>
    <property type="match status" value="1"/>
</dbReference>
<dbReference type="GO" id="GO:0005524">
    <property type="term" value="F:ATP binding"/>
    <property type="evidence" value="ECO:0007669"/>
    <property type="project" value="UniProtKB-UniRule"/>
</dbReference>
<comment type="pathway">
    <text evidence="9">Porphyrin-containing compound metabolism; chlorophyll biosynthesis.</text>
</comment>
<keyword evidence="4 9" id="KW-0436">Ligase</keyword>
<dbReference type="AlphaFoldDB" id="A0A1L9QK68"/>
<evidence type="ECO:0000256" key="5">
    <source>
        <dbReference type="ARBA" id="ARBA00022741"/>
    </source>
</evidence>
<dbReference type="InterPro" id="IPR036465">
    <property type="entry name" value="vWFA_dom_sf"/>
</dbReference>
<proteinExistence type="inferred from homology"/>
<comment type="similarity">
    <text evidence="2 9">Belongs to the Mg-chelatase subunits D/I family.</text>
</comment>
<evidence type="ECO:0000256" key="4">
    <source>
        <dbReference type="ARBA" id="ARBA00022598"/>
    </source>
</evidence>
<name>A0A1L9QK68_9CYAN</name>
<keyword evidence="5 9" id="KW-0547">Nucleotide-binding</keyword>
<keyword evidence="6 9" id="KW-0067">ATP-binding</keyword>
<feature type="compositionally biased region" description="Acidic residues" evidence="10">
    <location>
        <begin position="351"/>
        <end position="378"/>
    </location>
</feature>
<evidence type="ECO:0000256" key="1">
    <source>
        <dbReference type="ARBA" id="ARBA00003398"/>
    </source>
</evidence>
<dbReference type="SMART" id="SM00382">
    <property type="entry name" value="AAA"/>
    <property type="match status" value="1"/>
</dbReference>
<dbReference type="STRING" id="1925591.BI308_23810"/>
<evidence type="ECO:0000256" key="6">
    <source>
        <dbReference type="ARBA" id="ARBA00022840"/>
    </source>
</evidence>
<feature type="region of interest" description="Disordered" evidence="10">
    <location>
        <begin position="326"/>
        <end position="378"/>
    </location>
</feature>
<evidence type="ECO:0000256" key="9">
    <source>
        <dbReference type="RuleBase" id="RU362087"/>
    </source>
</evidence>
<sequence length="674" mass="73095">MPVTESPSAIAPNPTSSRNFPLTAVIGQEAIKLALLLASVDPGLGGVAIAGRRGTAKSVMARAMHNLLPAIEIVKDSFWNQAPHDSLHPEANTETEIIPAPFVQIPLGITEDRLLGSVDVEESVKQGATVFQPGLLAKANRGVLYVDEINLLDDQISNQLLTVLSEGRNRIEREGISIEHSCQAILIATYNPEEGSLREHLLDRIAISLSADGVLGLDQRVDAVSQALSYTQSPQAFLESYTEELDNLKTQILLAREWLKDVTITPEQVSYLVEEAIRGAVQGHRAELFAVKVAKAAAALEGRTEVSAEDLRTAVQLVIVPRATVIQAPPPDEPPPPPPPPEPPQDQDRDRDDEDQDQEEEEEDPPEENEPDEPSVPEEFIFDPEGVVLDSSVLYFAQMAKRQGKSGSRTLIFTDDRGRYVKPMLPKGRVRRIAVDATLRAAAPYQKARRARNPHRRVIVESGDVRSKRLARKSGALVVFVVDASGSMALNRMQSAKGAVMQLLTEAYQNRDQVSLIPFRGEQADVLLPPTRSIASARRRLEVMPCGGGSPLAHGLTTAVRVGMNAQQSGDIGQVVLVAITDGRGNIPLARSLGEPLEGEEKPDIKNELLEIAARIRALGIKLLVIDTERKFISTGFGKELAKTAGGSYYHLPKATDRAIAGVARSAIADIKAT</sequence>
<dbReference type="Pfam" id="PF17863">
    <property type="entry name" value="AAA_lid_2"/>
    <property type="match status" value="1"/>
</dbReference>
<dbReference type="Gene3D" id="3.40.50.410">
    <property type="entry name" value="von Willebrand factor, type A domain"/>
    <property type="match status" value="1"/>
</dbReference>
<evidence type="ECO:0000256" key="8">
    <source>
        <dbReference type="ARBA" id="ARBA00048693"/>
    </source>
</evidence>
<dbReference type="InterPro" id="IPR000523">
    <property type="entry name" value="Mg_chelatse_chII-like_cat_dom"/>
</dbReference>
<organism evidence="12 13">
    <name type="scientific">Roseofilum reptotaenium AO1-A</name>
    <dbReference type="NCBI Taxonomy" id="1925591"/>
    <lineage>
        <taxon>Bacteria</taxon>
        <taxon>Bacillati</taxon>
        <taxon>Cyanobacteriota</taxon>
        <taxon>Cyanophyceae</taxon>
        <taxon>Desertifilales</taxon>
        <taxon>Desertifilaceae</taxon>
        <taxon>Roseofilum</taxon>
    </lineage>
</organism>
<dbReference type="InterPro" id="IPR041702">
    <property type="entry name" value="BchD/ChlD_VWA"/>
</dbReference>
<dbReference type="UniPathway" id="UPA00668"/>
<dbReference type="EC" id="6.6.1.1" evidence="9"/>
<reference evidence="12" key="1">
    <citation type="submission" date="2016-10" db="EMBL/GenBank/DDBJ databases">
        <title>CRISPR-Cas defence system in Roseofilum reptotaenium: evidence of a bacteriophage-cyanobacterium arms race in the coral black band disease.</title>
        <authorList>
            <person name="Buerger P."/>
            <person name="Wood-Charlson E.M."/>
            <person name="Weynberg K.D."/>
            <person name="Willis B."/>
            <person name="Van Oppen M.J."/>
        </authorList>
    </citation>
    <scope>NUCLEOTIDE SEQUENCE [LARGE SCALE GENOMIC DNA]</scope>
    <source>
        <strain evidence="12">AO1-A</strain>
    </source>
</reference>
<dbReference type="Pfam" id="PF01078">
    <property type="entry name" value="Mg_chelatase"/>
    <property type="match status" value="1"/>
</dbReference>
<dbReference type="EMBL" id="MLAW01000066">
    <property type="protein sequence ID" value="OJJ16215.1"/>
    <property type="molecule type" value="Genomic_DNA"/>
</dbReference>
<dbReference type="CDD" id="cd00009">
    <property type="entry name" value="AAA"/>
    <property type="match status" value="1"/>
</dbReference>
<feature type="domain" description="VWFA" evidence="11">
    <location>
        <begin position="477"/>
        <end position="671"/>
    </location>
</feature>
<evidence type="ECO:0000313" key="12">
    <source>
        <dbReference type="EMBL" id="OJJ16215.1"/>
    </source>
</evidence>
<dbReference type="PANTHER" id="PTHR43473:SF2">
    <property type="entry name" value="MAGNESIUM-CHELATASE SUBUNIT CHLD, CHLOROPLASTIC"/>
    <property type="match status" value="1"/>
</dbReference>
<dbReference type="SMART" id="SM00327">
    <property type="entry name" value="VWA"/>
    <property type="match status" value="1"/>
</dbReference>
<dbReference type="Pfam" id="PF13519">
    <property type="entry name" value="VWA_2"/>
    <property type="match status" value="1"/>
</dbReference>
<comment type="function">
    <text evidence="1">Involved in chlorophyll biosynthesis; introduces a magnesium ion into protoporphyrin IX to yield Mg-protoporphyrin IX.</text>
</comment>
<feature type="compositionally biased region" description="Pro residues" evidence="10">
    <location>
        <begin position="328"/>
        <end position="344"/>
    </location>
</feature>
<evidence type="ECO:0000256" key="3">
    <source>
        <dbReference type="ARBA" id="ARBA00022531"/>
    </source>
</evidence>
<keyword evidence="13" id="KW-1185">Reference proteome</keyword>
<keyword evidence="3 9" id="KW-0602">Photosynthesis</keyword>
<dbReference type="PANTHER" id="PTHR43473">
    <property type="entry name" value="MAGNESIUM-CHELATASE SUBUNIT CHLD, CHLOROPLASTIC"/>
    <property type="match status" value="1"/>
</dbReference>
<protein>
    <recommendedName>
        <fullName evidence="9">Mg-protoporphyrin IX chelatase</fullName>
        <ecNumber evidence="9">6.6.1.1</ecNumber>
    </recommendedName>
</protein>
<dbReference type="GO" id="GO:0016851">
    <property type="term" value="F:magnesium chelatase activity"/>
    <property type="evidence" value="ECO:0007669"/>
    <property type="project" value="UniProtKB-UniRule"/>
</dbReference>
<dbReference type="CDD" id="cd01451">
    <property type="entry name" value="vWA_Magnesium_chelatase"/>
    <property type="match status" value="1"/>
</dbReference>
<comment type="function">
    <text evidence="9">Involved in chlorophyll biosynthesis. Catalyzes the insertion of magnesium ion into protoporphyrin IX to yield Mg-protoporphyrin IX.</text>
</comment>
<dbReference type="Gene3D" id="1.10.8.80">
    <property type="entry name" value="Magnesium chelatase subunit I, C-Terminal domain"/>
    <property type="match status" value="1"/>
</dbReference>
<dbReference type="GO" id="GO:0015995">
    <property type="term" value="P:chlorophyll biosynthetic process"/>
    <property type="evidence" value="ECO:0007669"/>
    <property type="project" value="UniProtKB-UniPathway"/>
</dbReference>
<evidence type="ECO:0000256" key="7">
    <source>
        <dbReference type="ARBA" id="ARBA00023171"/>
    </source>
</evidence>
<accession>A0A1L9QK68</accession>
<dbReference type="SUPFAM" id="SSF52540">
    <property type="entry name" value="P-loop containing nucleoside triphosphate hydrolases"/>
    <property type="match status" value="1"/>
</dbReference>
<dbReference type="PROSITE" id="PS50234">
    <property type="entry name" value="VWFA"/>
    <property type="match status" value="1"/>
</dbReference>
<dbReference type="InterPro" id="IPR041628">
    <property type="entry name" value="ChlI/MoxR_AAA_lid"/>
</dbReference>
<evidence type="ECO:0000256" key="2">
    <source>
        <dbReference type="ARBA" id="ARBA00005799"/>
    </source>
</evidence>
<evidence type="ECO:0000313" key="13">
    <source>
        <dbReference type="Proteomes" id="UP000183940"/>
    </source>
</evidence>
<keyword evidence="7 9" id="KW-0149">Chlorophyll biosynthesis</keyword>
<dbReference type="InterPro" id="IPR003593">
    <property type="entry name" value="AAA+_ATPase"/>
</dbReference>